<dbReference type="PANTHER" id="PTHR35809:SF1">
    <property type="entry name" value="ARCHAETIDYLSERINE DECARBOXYLASE PROENZYME-RELATED"/>
    <property type="match status" value="1"/>
</dbReference>
<dbReference type="EMBL" id="CP078063">
    <property type="protein sequence ID" value="UVE51317.1"/>
    <property type="molecule type" value="Genomic_DNA"/>
</dbReference>
<dbReference type="GeneID" id="74528309"/>
<keyword evidence="9" id="KW-1208">Phospholipid metabolism</keyword>
<reference evidence="12" key="1">
    <citation type="submission" date="2021-07" db="EMBL/GenBank/DDBJ databases">
        <title>Studies on halocins as antimicrobial molecules from haloarchaea.</title>
        <authorList>
            <person name="Kumar S."/>
            <person name="Khare S.K."/>
        </authorList>
    </citation>
    <scope>NUCLEOTIDE SEQUENCE</scope>
    <source>
        <strain evidence="12">NCIM 5678</strain>
    </source>
</reference>
<protein>
    <submittedName>
        <fullName evidence="12">Protein sorting system archaetidylserine decarboxylase</fullName>
    </submittedName>
</protein>
<evidence type="ECO:0000256" key="1">
    <source>
        <dbReference type="ARBA" id="ARBA00022475"/>
    </source>
</evidence>
<evidence type="ECO:0000313" key="12">
    <source>
        <dbReference type="EMBL" id="UVE51317.1"/>
    </source>
</evidence>
<evidence type="ECO:0000256" key="10">
    <source>
        <dbReference type="ARBA" id="ARBA00023317"/>
    </source>
</evidence>
<dbReference type="InterPro" id="IPR033175">
    <property type="entry name" value="PSD-A"/>
</dbReference>
<evidence type="ECO:0000256" key="7">
    <source>
        <dbReference type="ARBA" id="ARBA00023209"/>
    </source>
</evidence>
<keyword evidence="5 11" id="KW-0472">Membrane</keyword>
<feature type="transmembrane region" description="Helical" evidence="11">
    <location>
        <begin position="12"/>
        <end position="43"/>
    </location>
</feature>
<accession>A0ABY5RIA2</accession>
<keyword evidence="8" id="KW-0456">Lyase</keyword>
<proteinExistence type="predicted"/>
<gene>
    <name evidence="12" type="ORF">KU306_05390</name>
</gene>
<keyword evidence="3" id="KW-0210">Decarboxylase</keyword>
<name>A0ABY5RIA2_HALLR</name>
<dbReference type="InterPro" id="IPR003817">
    <property type="entry name" value="PS_Dcarbxylase"/>
</dbReference>
<evidence type="ECO:0000313" key="13">
    <source>
        <dbReference type="Proteomes" id="UP001058330"/>
    </source>
</evidence>
<keyword evidence="2" id="KW-0444">Lipid biosynthesis</keyword>
<keyword evidence="7" id="KW-0594">Phospholipid biosynthesis</keyword>
<keyword evidence="4" id="KW-0443">Lipid metabolism</keyword>
<keyword evidence="1" id="KW-1003">Cell membrane</keyword>
<evidence type="ECO:0000256" key="4">
    <source>
        <dbReference type="ARBA" id="ARBA00023098"/>
    </source>
</evidence>
<dbReference type="NCBIfam" id="NF038088">
    <property type="entry name" value="anchor_synt_D"/>
    <property type="match status" value="1"/>
</dbReference>
<evidence type="ECO:0000256" key="11">
    <source>
        <dbReference type="SAM" id="Phobius"/>
    </source>
</evidence>
<dbReference type="Proteomes" id="UP001058330">
    <property type="component" value="Chromosome"/>
</dbReference>
<dbReference type="NCBIfam" id="NF003685">
    <property type="entry name" value="PRK05305.2-5"/>
    <property type="match status" value="1"/>
</dbReference>
<evidence type="ECO:0000256" key="9">
    <source>
        <dbReference type="ARBA" id="ARBA00023264"/>
    </source>
</evidence>
<evidence type="ECO:0000256" key="2">
    <source>
        <dbReference type="ARBA" id="ARBA00022516"/>
    </source>
</evidence>
<dbReference type="Pfam" id="PF02666">
    <property type="entry name" value="PS_Dcarbxylase"/>
    <property type="match status" value="1"/>
</dbReference>
<keyword evidence="11" id="KW-1133">Transmembrane helix</keyword>
<keyword evidence="6" id="KW-0865">Zymogen</keyword>
<keyword evidence="11" id="KW-0812">Transmembrane</keyword>
<dbReference type="RefSeq" id="WP_258303110.1">
    <property type="nucleotide sequence ID" value="NZ_CP078063.1"/>
</dbReference>
<sequence>MKFAPGYRRFALPAFLGAAVAAFVFLPAGAVLLGVGAFVLWFFRDPERTPPAEPGVISPADGHVSVIREEGNRVRVGVFMNVTDVHVNRASVAGEVRDVTHRPGAHKPAFSKDSDRNERVDIEVVDDRGDEYEISLIAGAFARRIHPYVAPGDELARGDKIGHIDFGSRADVLLPSEFGVEDIVVEKGESVRAGETVVAKS</sequence>
<evidence type="ECO:0000256" key="5">
    <source>
        <dbReference type="ARBA" id="ARBA00023136"/>
    </source>
</evidence>
<keyword evidence="10" id="KW-0670">Pyruvate</keyword>
<evidence type="ECO:0000256" key="6">
    <source>
        <dbReference type="ARBA" id="ARBA00023145"/>
    </source>
</evidence>
<organism evidence="12 13">
    <name type="scientific">Haloferax larsenii</name>
    <dbReference type="NCBI Taxonomy" id="302484"/>
    <lineage>
        <taxon>Archaea</taxon>
        <taxon>Methanobacteriati</taxon>
        <taxon>Methanobacteriota</taxon>
        <taxon>Stenosarchaea group</taxon>
        <taxon>Halobacteria</taxon>
        <taxon>Halobacteriales</taxon>
        <taxon>Haloferacaceae</taxon>
        <taxon>Haloferax</taxon>
    </lineage>
</organism>
<keyword evidence="13" id="KW-1185">Reference proteome</keyword>
<evidence type="ECO:0000256" key="8">
    <source>
        <dbReference type="ARBA" id="ARBA00023239"/>
    </source>
</evidence>
<evidence type="ECO:0000256" key="3">
    <source>
        <dbReference type="ARBA" id="ARBA00022793"/>
    </source>
</evidence>
<dbReference type="PANTHER" id="PTHR35809">
    <property type="entry name" value="ARCHAETIDYLSERINE DECARBOXYLASE PROENZYME-RELATED"/>
    <property type="match status" value="1"/>
</dbReference>
<dbReference type="NCBIfam" id="NF003683">
    <property type="entry name" value="PRK05305.2-3"/>
    <property type="match status" value="1"/>
</dbReference>